<dbReference type="InterPro" id="IPR005846">
    <property type="entry name" value="A-D-PHexomutase_a/b/a-III"/>
</dbReference>
<dbReference type="PANTHER" id="PTHR45745:SF1">
    <property type="entry name" value="PHOSPHOGLUCOMUTASE 2B-RELATED"/>
    <property type="match status" value="1"/>
</dbReference>
<evidence type="ECO:0000259" key="11">
    <source>
        <dbReference type="Pfam" id="PF02880"/>
    </source>
</evidence>
<dbReference type="InterPro" id="IPR005843">
    <property type="entry name" value="A-D-PHexomutase_C"/>
</dbReference>
<feature type="domain" description="Alpha-D-phosphohexomutase alpha/beta/alpha" evidence="11">
    <location>
        <begin position="260"/>
        <end position="368"/>
    </location>
</feature>
<reference evidence="12" key="1">
    <citation type="journal article" date="2020" name="mSystems">
        <title>Genome- and Community-Level Interaction Insights into Carbon Utilization and Element Cycling Functions of Hydrothermarchaeota in Hydrothermal Sediment.</title>
        <authorList>
            <person name="Zhou Z."/>
            <person name="Liu Y."/>
            <person name="Xu W."/>
            <person name="Pan J."/>
            <person name="Luo Z.H."/>
            <person name="Li M."/>
        </authorList>
    </citation>
    <scope>NUCLEOTIDE SEQUENCE [LARGE SCALE GENOMIC DNA]</scope>
    <source>
        <strain evidence="12">HyVt-501</strain>
    </source>
</reference>
<evidence type="ECO:0000256" key="4">
    <source>
        <dbReference type="ARBA" id="ARBA00022723"/>
    </source>
</evidence>
<dbReference type="Pfam" id="PF02878">
    <property type="entry name" value="PGM_PMM_I"/>
    <property type="match status" value="1"/>
</dbReference>
<keyword evidence="4 7" id="KW-0479">Metal-binding</keyword>
<dbReference type="GO" id="GO:0005975">
    <property type="term" value="P:carbohydrate metabolic process"/>
    <property type="evidence" value="ECO:0007669"/>
    <property type="project" value="InterPro"/>
</dbReference>
<dbReference type="InterPro" id="IPR036900">
    <property type="entry name" value="A-D-PHexomutase_C_sf"/>
</dbReference>
<name>A0A7C5Q8H3_AQUAO</name>
<dbReference type="AlphaFoldDB" id="A0A7C5Q8H3"/>
<dbReference type="PROSITE" id="PS00710">
    <property type="entry name" value="PGM_PMM"/>
    <property type="match status" value="1"/>
</dbReference>
<feature type="domain" description="Alpha-D-phosphohexomutase alpha/beta/alpha" evidence="9">
    <location>
        <begin position="3"/>
        <end position="131"/>
    </location>
</feature>
<dbReference type="InterPro" id="IPR016055">
    <property type="entry name" value="A-D-PHexomutase_a/b/a-I/II/III"/>
</dbReference>
<dbReference type="GO" id="GO:0000287">
    <property type="term" value="F:magnesium ion binding"/>
    <property type="evidence" value="ECO:0007669"/>
    <property type="project" value="InterPro"/>
</dbReference>
<keyword evidence="5 7" id="KW-0460">Magnesium</keyword>
<evidence type="ECO:0000256" key="7">
    <source>
        <dbReference type="RuleBase" id="RU004326"/>
    </source>
</evidence>
<dbReference type="Pfam" id="PF00408">
    <property type="entry name" value="PGM_PMM_IV"/>
    <property type="match status" value="1"/>
</dbReference>
<proteinExistence type="inferred from homology"/>
<protein>
    <submittedName>
        <fullName evidence="12">Phosphoglucomutase/phosphomannomutase family protein</fullName>
    </submittedName>
</protein>
<dbReference type="GO" id="GO:0008973">
    <property type="term" value="F:phosphopentomutase activity"/>
    <property type="evidence" value="ECO:0007669"/>
    <property type="project" value="TreeGrafter"/>
</dbReference>
<comment type="cofactor">
    <cofactor evidence="1">
        <name>Mg(2+)</name>
        <dbReference type="ChEBI" id="CHEBI:18420"/>
    </cofactor>
</comment>
<dbReference type="SUPFAM" id="SSF53738">
    <property type="entry name" value="Phosphoglucomutase, first 3 domains"/>
    <property type="match status" value="2"/>
</dbReference>
<dbReference type="GO" id="GO:0006166">
    <property type="term" value="P:purine ribonucleoside salvage"/>
    <property type="evidence" value="ECO:0007669"/>
    <property type="project" value="TreeGrafter"/>
</dbReference>
<evidence type="ECO:0000256" key="5">
    <source>
        <dbReference type="ARBA" id="ARBA00022842"/>
    </source>
</evidence>
<dbReference type="Pfam" id="PF02880">
    <property type="entry name" value="PGM_PMM_III"/>
    <property type="match status" value="1"/>
</dbReference>
<gene>
    <name evidence="12" type="ORF">ENJ61_00670</name>
</gene>
<feature type="domain" description="Alpha-D-phosphohexomutase C-terminal" evidence="8">
    <location>
        <begin position="394"/>
        <end position="449"/>
    </location>
</feature>
<dbReference type="InterPro" id="IPR005844">
    <property type="entry name" value="A-D-PHexomutase_a/b/a-I"/>
</dbReference>
<evidence type="ECO:0000259" key="8">
    <source>
        <dbReference type="Pfam" id="PF00408"/>
    </source>
</evidence>
<dbReference type="Proteomes" id="UP000885792">
    <property type="component" value="Unassembled WGS sequence"/>
</dbReference>
<organism evidence="12">
    <name type="scientific">Aquifex aeolicus</name>
    <dbReference type="NCBI Taxonomy" id="63363"/>
    <lineage>
        <taxon>Bacteria</taxon>
        <taxon>Pseudomonadati</taxon>
        <taxon>Aquificota</taxon>
        <taxon>Aquificia</taxon>
        <taxon>Aquificales</taxon>
        <taxon>Aquificaceae</taxon>
        <taxon>Aquifex</taxon>
    </lineage>
</organism>
<evidence type="ECO:0000313" key="12">
    <source>
        <dbReference type="EMBL" id="HHJ63399.1"/>
    </source>
</evidence>
<dbReference type="InterPro" id="IPR005845">
    <property type="entry name" value="A-D-PHexomutase_a/b/a-II"/>
</dbReference>
<comment type="caution">
    <text evidence="12">The sequence shown here is derived from an EMBL/GenBank/DDBJ whole genome shotgun (WGS) entry which is preliminary data.</text>
</comment>
<dbReference type="EMBL" id="DRNB01000017">
    <property type="protein sequence ID" value="HHJ63399.1"/>
    <property type="molecule type" value="Genomic_DNA"/>
</dbReference>
<comment type="similarity">
    <text evidence="2 7">Belongs to the phosphohexose mutase family.</text>
</comment>
<feature type="domain" description="Alpha-D-phosphohexomutase alpha/beta/alpha" evidence="10">
    <location>
        <begin position="151"/>
        <end position="251"/>
    </location>
</feature>
<dbReference type="CDD" id="cd05800">
    <property type="entry name" value="PGM_like2"/>
    <property type="match status" value="1"/>
</dbReference>
<accession>A0A7C5Q8H3</accession>
<dbReference type="Pfam" id="PF02879">
    <property type="entry name" value="PGM_PMM_II"/>
    <property type="match status" value="1"/>
</dbReference>
<dbReference type="InterPro" id="IPR005841">
    <property type="entry name" value="Alpha-D-phosphohexomutase_SF"/>
</dbReference>
<evidence type="ECO:0000259" key="10">
    <source>
        <dbReference type="Pfam" id="PF02879"/>
    </source>
</evidence>
<evidence type="ECO:0000256" key="1">
    <source>
        <dbReference type="ARBA" id="ARBA00001946"/>
    </source>
</evidence>
<dbReference type="Gene3D" id="3.40.120.10">
    <property type="entry name" value="Alpha-D-Glucose-1,6-Bisphosphate, subunit A, domain 3"/>
    <property type="match status" value="3"/>
</dbReference>
<evidence type="ECO:0000259" key="9">
    <source>
        <dbReference type="Pfam" id="PF02878"/>
    </source>
</evidence>
<dbReference type="SUPFAM" id="SSF55957">
    <property type="entry name" value="Phosphoglucomutase, C-terminal domain"/>
    <property type="match status" value="1"/>
</dbReference>
<evidence type="ECO:0000256" key="6">
    <source>
        <dbReference type="ARBA" id="ARBA00023235"/>
    </source>
</evidence>
<sequence>MIRFGTDGWRAVIGDEFTFANVRRVARAHAEVLKEKGLRSVVVGYDYRFASEDFASEVCSVLAGEGLEVALSESACTTPMVSFGVRYLNFDGGVMITASHNPPRYNGYKIKESFGGSATPEFVREVESRIPPESPQVAGKGDVGRVDLRTPYVNKAREWIETELFREKTLRVVHDAMFGTSAGLFGEVLRGTKAEVIAIRSYRDPLFGGHAPEPVEKHLRILMEKVRACEADVGIANDGDGDRISLVDERGVFINTQLVFVLLLIHLLKHRKMKDGIVVKTVSTTYLADRVCRSEGIELREVPVGFKNINELILREKVLFGGEESGGYGIPEYLPERDGLVSGLLILELMALTGRKLSEIVEDVFRTYGSAYYRRTDLPADDRLKERLKDLIKNPPRRLGGRKIVGINTSDGLKLIFEDESWLLFRASGTEPLIRVYAEAPSQKELDNLLTSGAELLKV</sequence>
<keyword evidence="3" id="KW-0597">Phosphoprotein</keyword>
<dbReference type="PANTHER" id="PTHR45745">
    <property type="entry name" value="PHOSPHOMANNOMUTASE 45A"/>
    <property type="match status" value="1"/>
</dbReference>
<evidence type="ECO:0000256" key="3">
    <source>
        <dbReference type="ARBA" id="ARBA00022553"/>
    </source>
</evidence>
<dbReference type="PRINTS" id="PR00509">
    <property type="entry name" value="PGMPMM"/>
</dbReference>
<evidence type="ECO:0000256" key="2">
    <source>
        <dbReference type="ARBA" id="ARBA00010231"/>
    </source>
</evidence>
<dbReference type="InterPro" id="IPR016066">
    <property type="entry name" value="A-D-PHexomutase_CS"/>
</dbReference>
<dbReference type="Gene3D" id="3.30.310.50">
    <property type="entry name" value="Alpha-D-phosphohexomutase, C-terminal domain"/>
    <property type="match status" value="1"/>
</dbReference>
<keyword evidence="6" id="KW-0413">Isomerase</keyword>